<reference evidence="7 8" key="1">
    <citation type="submission" date="2015-01" db="EMBL/GenBank/DDBJ databases">
        <title>Evolution of Trichinella species and genotypes.</title>
        <authorList>
            <person name="Korhonen P.K."/>
            <person name="Edoardo P."/>
            <person name="Giuseppe L.R."/>
            <person name="Gasser R.B."/>
        </authorList>
    </citation>
    <scope>NUCLEOTIDE SEQUENCE [LARGE SCALE GENOMIC DNA]</scope>
    <source>
        <strain evidence="7">ISS417</strain>
    </source>
</reference>
<dbReference type="PANTHER" id="PTHR43270">
    <property type="entry name" value="BETA-ALA-HIS DIPEPTIDASE"/>
    <property type="match status" value="1"/>
</dbReference>
<dbReference type="PROSITE" id="PS00759">
    <property type="entry name" value="ARGE_DAPE_CPG2_2"/>
    <property type="match status" value="1"/>
</dbReference>
<comment type="similarity">
    <text evidence="1">Belongs to the peptidase M20A family.</text>
</comment>
<dbReference type="PANTHER" id="PTHR43270:SF4">
    <property type="entry name" value="CARNOSINE DIPEPTIDASE 2, ISOFORM A"/>
    <property type="match status" value="1"/>
</dbReference>
<keyword evidence="3" id="KW-0479">Metal-binding</keyword>
<dbReference type="EMBL" id="JYDJ01000040">
    <property type="protein sequence ID" value="KRX47648.1"/>
    <property type="molecule type" value="Genomic_DNA"/>
</dbReference>
<dbReference type="Gene3D" id="3.30.70.360">
    <property type="match status" value="1"/>
</dbReference>
<dbReference type="Pfam" id="PF01546">
    <property type="entry name" value="Peptidase_M20"/>
    <property type="match status" value="1"/>
</dbReference>
<keyword evidence="8" id="KW-1185">Reference proteome</keyword>
<feature type="transmembrane region" description="Helical" evidence="5">
    <location>
        <begin position="39"/>
        <end position="56"/>
    </location>
</feature>
<proteinExistence type="inferred from homology"/>
<dbReference type="AlphaFoldDB" id="A0A0V0U8X0"/>
<protein>
    <submittedName>
        <fullName evidence="7">Cytosolic non-specific dipeptidase</fullName>
    </submittedName>
</protein>
<dbReference type="InterPro" id="IPR001261">
    <property type="entry name" value="ArgE/DapE_CS"/>
</dbReference>
<dbReference type="InterPro" id="IPR002933">
    <property type="entry name" value="Peptidase_M20"/>
</dbReference>
<feature type="domain" description="Peptidase M20 dimerisation" evidence="6">
    <location>
        <begin position="345"/>
        <end position="501"/>
    </location>
</feature>
<dbReference type="InterPro" id="IPR051458">
    <property type="entry name" value="Cyt/Met_Dipeptidase"/>
</dbReference>
<dbReference type="Pfam" id="PF03134">
    <property type="entry name" value="TB2_DP1_HVA22"/>
    <property type="match status" value="1"/>
</dbReference>
<dbReference type="OrthoDB" id="7832001at2759"/>
<dbReference type="STRING" id="144512.A0A0V0U8X0"/>
<name>A0A0V0U8X0_9BILA</name>
<evidence type="ECO:0000256" key="2">
    <source>
        <dbReference type="ARBA" id="ARBA00022670"/>
    </source>
</evidence>
<dbReference type="CDD" id="cd05676">
    <property type="entry name" value="M20_dipept_like_CNDP"/>
    <property type="match status" value="1"/>
</dbReference>
<dbReference type="SUPFAM" id="SSF53187">
    <property type="entry name" value="Zn-dependent exopeptidases"/>
    <property type="match status" value="1"/>
</dbReference>
<dbReference type="Gene3D" id="3.40.630.10">
    <property type="entry name" value="Zn peptidases"/>
    <property type="match status" value="1"/>
</dbReference>
<keyword evidence="5" id="KW-1133">Transmembrane helix</keyword>
<evidence type="ECO:0000256" key="1">
    <source>
        <dbReference type="ARBA" id="ARBA00006247"/>
    </source>
</evidence>
<evidence type="ECO:0000256" key="4">
    <source>
        <dbReference type="ARBA" id="ARBA00022801"/>
    </source>
</evidence>
<keyword evidence="5" id="KW-0812">Transmembrane</keyword>
<evidence type="ECO:0000313" key="8">
    <source>
        <dbReference type="Proteomes" id="UP000055048"/>
    </source>
</evidence>
<dbReference type="GO" id="GO:0008233">
    <property type="term" value="F:peptidase activity"/>
    <property type="evidence" value="ECO:0007669"/>
    <property type="project" value="UniProtKB-KW"/>
</dbReference>
<keyword evidence="2" id="KW-0645">Protease</keyword>
<dbReference type="Pfam" id="PF07687">
    <property type="entry name" value="M20_dimer"/>
    <property type="match status" value="1"/>
</dbReference>
<gene>
    <name evidence="7" type="primary">CNDP2</name>
    <name evidence="7" type="ORF">T05_15289</name>
</gene>
<accession>A0A0V0U8X0</accession>
<keyword evidence="5" id="KW-0472">Membrane</keyword>
<feature type="transmembrane region" description="Helical" evidence="5">
    <location>
        <begin position="92"/>
        <end position="120"/>
    </location>
</feature>
<sequence length="614" mass="69410">MEKIVHSICMDVVNAINDDSALVGKLFGKIEQRSGRSRYQAAIVLAGVICMLLAIYNPAVKLLCDLICIVYPVMKTLAEMESIEKSKCKQWMFYWVIFGLFTIFDLFAGYDFLFIAIYWLPKCIFFLSLFTPSCFGVETLYIDEHVSLYVERLAEAVAIESVSADKAKFGELIRMAEWTKNKLELFGTVCELVYPKSKQLDNGEFVKLPPVLLGQLGSDPKKVTLLIYGHLDVQPAEKANNFSDGWDTEPFVLVEKDGKLYGRGSTDDKGPVIAWINIIEAFHCLKIEMPVNVKFCFELMEESGSVGLEDVLRCKKDEGWFQDVDCACISDNYWVGTKKPCITYGLRGLCYTNVEVTCCNQDLHSGVFGGSVHEAMSDLIYLLDNLVDKNGKILIPKIYDKVDPLTEKERKRYESIDFDCESYRKSIGASKLLYDNKAELLMHRWRYPSLSIHGISGAFSGNGEKTVIPCKVTGKFSIRLVPSQNPEEIAHLVEEYIKKLHNERGSKNKCHVHSSFGPHWLTDVDHPNFLAGRQAIRRVYQVEPDLTREGGSIPVTLALQKYTGKNVVLLPIGAADDMAHSQNEKFNKDNYILGMKMLGAYFYELAEHIIKDIP</sequence>
<dbReference type="InterPro" id="IPR004345">
    <property type="entry name" value="TB2_DP1_HVA22"/>
</dbReference>
<evidence type="ECO:0000256" key="3">
    <source>
        <dbReference type="ARBA" id="ARBA00022723"/>
    </source>
</evidence>
<evidence type="ECO:0000256" key="5">
    <source>
        <dbReference type="SAM" id="Phobius"/>
    </source>
</evidence>
<comment type="caution">
    <text evidence="7">The sequence shown here is derived from an EMBL/GenBank/DDBJ whole genome shotgun (WGS) entry which is preliminary data.</text>
</comment>
<keyword evidence="4" id="KW-0378">Hydrolase</keyword>
<dbReference type="InterPro" id="IPR011650">
    <property type="entry name" value="Peptidase_M20_dimer"/>
</dbReference>
<organism evidence="7 8">
    <name type="scientific">Trichinella murrelli</name>
    <dbReference type="NCBI Taxonomy" id="144512"/>
    <lineage>
        <taxon>Eukaryota</taxon>
        <taxon>Metazoa</taxon>
        <taxon>Ecdysozoa</taxon>
        <taxon>Nematoda</taxon>
        <taxon>Enoplea</taxon>
        <taxon>Dorylaimia</taxon>
        <taxon>Trichinellida</taxon>
        <taxon>Trichinellidae</taxon>
        <taxon>Trichinella</taxon>
    </lineage>
</organism>
<evidence type="ECO:0000313" key="7">
    <source>
        <dbReference type="EMBL" id="KRX47648.1"/>
    </source>
</evidence>
<dbReference type="GO" id="GO:0006508">
    <property type="term" value="P:proteolysis"/>
    <property type="evidence" value="ECO:0007669"/>
    <property type="project" value="UniProtKB-KW"/>
</dbReference>
<dbReference type="Proteomes" id="UP000055048">
    <property type="component" value="Unassembled WGS sequence"/>
</dbReference>
<evidence type="ECO:0000259" key="6">
    <source>
        <dbReference type="Pfam" id="PF07687"/>
    </source>
</evidence>
<dbReference type="GO" id="GO:0046872">
    <property type="term" value="F:metal ion binding"/>
    <property type="evidence" value="ECO:0007669"/>
    <property type="project" value="UniProtKB-KW"/>
</dbReference>